<reference evidence="2 3" key="1">
    <citation type="submission" date="2015-11" db="EMBL/GenBank/DDBJ databases">
        <title>Expanding the genomic diversity of Burkholderia species for the development of highly accurate diagnostics.</title>
        <authorList>
            <person name="Sahl J."/>
            <person name="Keim P."/>
            <person name="Wagner D."/>
        </authorList>
    </citation>
    <scope>NUCLEOTIDE SEQUENCE [LARGE SCALE GENOMIC DNA]</scope>
    <source>
        <strain evidence="2 3">MSMB2058</strain>
    </source>
</reference>
<evidence type="ECO:0000256" key="1">
    <source>
        <dbReference type="SAM" id="MobiDB-lite"/>
    </source>
</evidence>
<evidence type="ECO:0000313" key="2">
    <source>
        <dbReference type="EMBL" id="KVM30501.1"/>
    </source>
</evidence>
<accession>A0AB73G0G6</accession>
<dbReference type="AlphaFoldDB" id="A0AB73G0G6"/>
<proteinExistence type="predicted"/>
<dbReference type="EMBL" id="LOZE01000072">
    <property type="protein sequence ID" value="KVM30501.1"/>
    <property type="molecule type" value="Genomic_DNA"/>
</dbReference>
<comment type="caution">
    <text evidence="2">The sequence shown here is derived from an EMBL/GenBank/DDBJ whole genome shotgun (WGS) entry which is preliminary data.</text>
</comment>
<evidence type="ECO:0000313" key="3">
    <source>
        <dbReference type="Proteomes" id="UP000061665"/>
    </source>
</evidence>
<sequence>MVGGSQQQQDSRGFEPHVRGSVAKVWLRGWREVGAPEMAEQLKGGADFVGFGIESGLQVGQSRFANAVEIVISQTDKAQPIHERQTVDARLEQRRRGSPFERIEKRQAKRGHGDR</sequence>
<name>A0AB73G0G6_9BURK</name>
<organism evidence="2 3">
    <name type="scientific">Burkholderia ubonensis</name>
    <dbReference type="NCBI Taxonomy" id="101571"/>
    <lineage>
        <taxon>Bacteria</taxon>
        <taxon>Pseudomonadati</taxon>
        <taxon>Pseudomonadota</taxon>
        <taxon>Betaproteobacteria</taxon>
        <taxon>Burkholderiales</taxon>
        <taxon>Burkholderiaceae</taxon>
        <taxon>Burkholderia</taxon>
        <taxon>Burkholderia cepacia complex</taxon>
    </lineage>
</organism>
<protein>
    <submittedName>
        <fullName evidence="2">Uncharacterized protein</fullName>
    </submittedName>
</protein>
<feature type="compositionally biased region" description="Basic and acidic residues" evidence="1">
    <location>
        <begin position="79"/>
        <end position="115"/>
    </location>
</feature>
<gene>
    <name evidence="2" type="ORF">WJ53_06370</name>
</gene>
<feature type="region of interest" description="Disordered" evidence="1">
    <location>
        <begin position="77"/>
        <end position="115"/>
    </location>
</feature>
<dbReference type="Proteomes" id="UP000061665">
    <property type="component" value="Unassembled WGS sequence"/>
</dbReference>